<evidence type="ECO:0000313" key="4">
    <source>
        <dbReference type="Proteomes" id="UP000271125"/>
    </source>
</evidence>
<keyword evidence="1" id="KW-1133">Transmembrane helix</keyword>
<keyword evidence="1" id="KW-0472">Membrane</keyword>
<organism evidence="3 4">
    <name type="scientific">candidate division TA06 bacterium</name>
    <dbReference type="NCBI Taxonomy" id="2250710"/>
    <lineage>
        <taxon>Bacteria</taxon>
        <taxon>Bacteria division TA06</taxon>
    </lineage>
</organism>
<dbReference type="SUPFAM" id="SSF111321">
    <property type="entry name" value="AF1104-like"/>
    <property type="match status" value="1"/>
</dbReference>
<feature type="transmembrane region" description="Helical" evidence="1">
    <location>
        <begin position="249"/>
        <end position="272"/>
    </location>
</feature>
<proteinExistence type="predicted"/>
<comment type="caution">
    <text evidence="3">The sequence shown here is derived from an EMBL/GenBank/DDBJ whole genome shotgun (WGS) entry which is preliminary data.</text>
</comment>
<dbReference type="InterPro" id="IPR014444">
    <property type="entry name" value="PH1575-like"/>
</dbReference>
<dbReference type="InterPro" id="IPR036075">
    <property type="entry name" value="ARMT-1-like_metal-bd_sf"/>
</dbReference>
<dbReference type="Gene3D" id="1.10.285.20">
    <property type="entry name" value="Uncharacterised protein PF01937, DUF89, domain 2"/>
    <property type="match status" value="1"/>
</dbReference>
<protein>
    <recommendedName>
        <fullName evidence="2">Damage-control phosphatase ARMT1-like metal-binding domain-containing protein</fullName>
    </recommendedName>
</protein>
<keyword evidence="1" id="KW-0812">Transmembrane</keyword>
<dbReference type="InterPro" id="IPR002791">
    <property type="entry name" value="ARMT1-like_metal-bd"/>
</dbReference>
<gene>
    <name evidence="3" type="ORF">DRP43_00085</name>
</gene>
<dbReference type="AlphaFoldDB" id="A0A660SRV3"/>
<dbReference type="EMBL" id="QNBD01000002">
    <property type="protein sequence ID" value="RKX72680.1"/>
    <property type="molecule type" value="Genomic_DNA"/>
</dbReference>
<name>A0A660SRV3_UNCT6</name>
<dbReference type="Pfam" id="PF01937">
    <property type="entry name" value="ARMT1-like_dom"/>
    <property type="match status" value="1"/>
</dbReference>
<dbReference type="Gene3D" id="3.40.50.10880">
    <property type="entry name" value="Uncharacterised protein PF01937, DUF89, domain 3"/>
    <property type="match status" value="1"/>
</dbReference>
<evidence type="ECO:0000256" key="1">
    <source>
        <dbReference type="SAM" id="Phobius"/>
    </source>
</evidence>
<accession>A0A660SRV3</accession>
<sequence>MISTYNVNMRIYMECIPCILNQGIRTIRKVTDNSGKQWEITRKMIYAVNNVDVNVSPFELAIIINSIIKESVGNNDPYLKDKNDHNNKILDIYGEIEEKVNKAENRLMESIKYSICGNRIDLGIFPTIDISNVLEMCNNIILEDKYLDLFKKELNISNNILFITDNAGEIIFDKILINILKEMGKSVYLGVRKFPIINDITAEDAIGLGFNNNEIIPIGLENMEIVDNYDLIISKGQANFELYHKRNNVIFLFIVKCAILAKALNVPIYSIYFDKFGDDL</sequence>
<evidence type="ECO:0000259" key="2">
    <source>
        <dbReference type="Pfam" id="PF01937"/>
    </source>
</evidence>
<dbReference type="Proteomes" id="UP000271125">
    <property type="component" value="Unassembled WGS sequence"/>
</dbReference>
<feature type="domain" description="Damage-control phosphatase ARMT1-like metal-binding" evidence="2">
    <location>
        <begin position="12"/>
        <end position="267"/>
    </location>
</feature>
<reference evidence="3 4" key="1">
    <citation type="submission" date="2018-06" db="EMBL/GenBank/DDBJ databases">
        <title>Extensive metabolic versatility and redundancy in microbially diverse, dynamic hydrothermal sediments.</title>
        <authorList>
            <person name="Dombrowski N."/>
            <person name="Teske A."/>
            <person name="Baker B.J."/>
        </authorList>
    </citation>
    <scope>NUCLEOTIDE SEQUENCE [LARGE SCALE GENOMIC DNA]</scope>
    <source>
        <strain evidence="3">B10_G13</strain>
    </source>
</reference>
<evidence type="ECO:0000313" key="3">
    <source>
        <dbReference type="EMBL" id="RKX72680.1"/>
    </source>
</evidence>
<dbReference type="PIRSF" id="PIRSF006593">
    <property type="entry name" value="UCP006593"/>
    <property type="match status" value="1"/>
</dbReference>